<dbReference type="PROSITE" id="PS50157">
    <property type="entry name" value="ZINC_FINGER_C2H2_2"/>
    <property type="match status" value="1"/>
</dbReference>
<keyword evidence="3" id="KW-1185">Reference proteome</keyword>
<gene>
    <name evidence="2" type="ORF">GCM10007971_36230</name>
</gene>
<dbReference type="InterPro" id="IPR013087">
    <property type="entry name" value="Znf_C2H2_type"/>
</dbReference>
<dbReference type="RefSeq" id="WP_188859412.1">
    <property type="nucleotide sequence ID" value="NZ_BMOS01000045.1"/>
</dbReference>
<evidence type="ECO:0000259" key="1">
    <source>
        <dbReference type="PROSITE" id="PS50157"/>
    </source>
</evidence>
<name>A0A918D5N8_9BACI</name>
<evidence type="ECO:0000313" key="2">
    <source>
        <dbReference type="EMBL" id="GGN66365.1"/>
    </source>
</evidence>
<comment type="caution">
    <text evidence="2">The sequence shown here is derived from an EMBL/GenBank/DDBJ whole genome shotgun (WGS) entry which is preliminary data.</text>
</comment>
<reference evidence="2" key="1">
    <citation type="journal article" date="2014" name="Int. J. Syst. Evol. Microbiol.">
        <title>Complete genome sequence of Corynebacterium casei LMG S-19264T (=DSM 44701T), isolated from a smear-ripened cheese.</title>
        <authorList>
            <consortium name="US DOE Joint Genome Institute (JGI-PGF)"/>
            <person name="Walter F."/>
            <person name="Albersmeier A."/>
            <person name="Kalinowski J."/>
            <person name="Ruckert C."/>
        </authorList>
    </citation>
    <scope>NUCLEOTIDE SEQUENCE</scope>
    <source>
        <strain evidence="2">JCM 17251</strain>
    </source>
</reference>
<protein>
    <recommendedName>
        <fullName evidence="1">C2H2-type domain-containing protein</fullName>
    </recommendedName>
</protein>
<proteinExistence type="predicted"/>
<accession>A0A918D5N8</accession>
<sequence length="91" mass="10900">MNILENQILYQCEYCKKSFITKQGAKNHEEKYCYLSPIPKRKWLEKVKSCEHEWETKLSPMAGEEHLLEPDYDYCIHCSVTEMELRKLLNA</sequence>
<dbReference type="EMBL" id="BMOS01000045">
    <property type="protein sequence ID" value="GGN66365.1"/>
    <property type="molecule type" value="Genomic_DNA"/>
</dbReference>
<evidence type="ECO:0000313" key="3">
    <source>
        <dbReference type="Proteomes" id="UP000624041"/>
    </source>
</evidence>
<dbReference type="AlphaFoldDB" id="A0A918D5N8"/>
<reference evidence="2" key="2">
    <citation type="submission" date="2020-09" db="EMBL/GenBank/DDBJ databases">
        <authorList>
            <person name="Sun Q."/>
            <person name="Ohkuma M."/>
        </authorList>
    </citation>
    <scope>NUCLEOTIDE SEQUENCE</scope>
    <source>
        <strain evidence="2">JCM 17251</strain>
    </source>
</reference>
<organism evidence="2 3">
    <name type="scientific">Oceanobacillus indicireducens</name>
    <dbReference type="NCBI Taxonomy" id="1004261"/>
    <lineage>
        <taxon>Bacteria</taxon>
        <taxon>Bacillati</taxon>
        <taxon>Bacillota</taxon>
        <taxon>Bacilli</taxon>
        <taxon>Bacillales</taxon>
        <taxon>Bacillaceae</taxon>
        <taxon>Oceanobacillus</taxon>
    </lineage>
</organism>
<dbReference type="Proteomes" id="UP000624041">
    <property type="component" value="Unassembled WGS sequence"/>
</dbReference>
<feature type="domain" description="C2H2-type" evidence="1">
    <location>
        <begin position="10"/>
        <end position="37"/>
    </location>
</feature>